<dbReference type="Proteomes" id="UP000828941">
    <property type="component" value="Chromosome 7"/>
</dbReference>
<sequence>MASNSSPTAATPFSLNAFPSFSIKLDRDNYFLWRTTALSALEAFDPDGHVPGDIPAPPQHVTWQASDKDQASTTQQQANPDYLEWGKKDRLFLLWIKSLTGDKVLRSIARANSSRDAWQS</sequence>
<proteinExistence type="predicted"/>
<organism evidence="1 2">
    <name type="scientific">Bauhinia variegata</name>
    <name type="common">Purple orchid tree</name>
    <name type="synonym">Phanera variegata</name>
    <dbReference type="NCBI Taxonomy" id="167791"/>
    <lineage>
        <taxon>Eukaryota</taxon>
        <taxon>Viridiplantae</taxon>
        <taxon>Streptophyta</taxon>
        <taxon>Embryophyta</taxon>
        <taxon>Tracheophyta</taxon>
        <taxon>Spermatophyta</taxon>
        <taxon>Magnoliopsida</taxon>
        <taxon>eudicotyledons</taxon>
        <taxon>Gunneridae</taxon>
        <taxon>Pentapetalae</taxon>
        <taxon>rosids</taxon>
        <taxon>fabids</taxon>
        <taxon>Fabales</taxon>
        <taxon>Fabaceae</taxon>
        <taxon>Cercidoideae</taxon>
        <taxon>Cercideae</taxon>
        <taxon>Bauhiniinae</taxon>
        <taxon>Bauhinia</taxon>
    </lineage>
</organism>
<name>A0ACB9NDH0_BAUVA</name>
<reference evidence="1 2" key="1">
    <citation type="journal article" date="2022" name="DNA Res.">
        <title>Chromosomal-level genome assembly of the orchid tree Bauhinia variegata (Leguminosae; Cercidoideae) supports the allotetraploid origin hypothesis of Bauhinia.</title>
        <authorList>
            <person name="Zhong Y."/>
            <person name="Chen Y."/>
            <person name="Zheng D."/>
            <person name="Pang J."/>
            <person name="Liu Y."/>
            <person name="Luo S."/>
            <person name="Meng S."/>
            <person name="Qian L."/>
            <person name="Wei D."/>
            <person name="Dai S."/>
            <person name="Zhou R."/>
        </authorList>
    </citation>
    <scope>NUCLEOTIDE SEQUENCE [LARGE SCALE GENOMIC DNA]</scope>
    <source>
        <strain evidence="1">BV-YZ2020</strain>
    </source>
</reference>
<gene>
    <name evidence="1" type="ORF">L6164_018771</name>
</gene>
<evidence type="ECO:0000313" key="2">
    <source>
        <dbReference type="Proteomes" id="UP000828941"/>
    </source>
</evidence>
<evidence type="ECO:0000313" key="1">
    <source>
        <dbReference type="EMBL" id="KAI4334031.1"/>
    </source>
</evidence>
<dbReference type="EMBL" id="CM039432">
    <property type="protein sequence ID" value="KAI4334031.1"/>
    <property type="molecule type" value="Genomic_DNA"/>
</dbReference>
<keyword evidence="2" id="KW-1185">Reference proteome</keyword>
<protein>
    <submittedName>
        <fullName evidence="1">Uncharacterized protein</fullName>
    </submittedName>
</protein>
<comment type="caution">
    <text evidence="1">The sequence shown here is derived from an EMBL/GenBank/DDBJ whole genome shotgun (WGS) entry which is preliminary data.</text>
</comment>
<accession>A0ACB9NDH0</accession>